<evidence type="ECO:0000313" key="1">
    <source>
        <dbReference type="EMBL" id="MBL0422535.1"/>
    </source>
</evidence>
<name>A0A936ZWS2_9BURK</name>
<protein>
    <submittedName>
        <fullName evidence="1">Uncharacterized protein</fullName>
    </submittedName>
</protein>
<comment type="caution">
    <text evidence="1">The sequence shown here is derived from an EMBL/GenBank/DDBJ whole genome shotgun (WGS) entry which is preliminary data.</text>
</comment>
<accession>A0A936ZWS2</accession>
<organism evidence="1 2">
    <name type="scientific">Ramlibacter aurantiacus</name>
    <dbReference type="NCBI Taxonomy" id="2801330"/>
    <lineage>
        <taxon>Bacteria</taxon>
        <taxon>Pseudomonadati</taxon>
        <taxon>Pseudomonadota</taxon>
        <taxon>Betaproteobacteria</taxon>
        <taxon>Burkholderiales</taxon>
        <taxon>Comamonadaceae</taxon>
        <taxon>Ramlibacter</taxon>
    </lineage>
</organism>
<proteinExistence type="predicted"/>
<reference evidence="1" key="1">
    <citation type="submission" date="2021-01" db="EMBL/GenBank/DDBJ databases">
        <title>Ramlibacter sp. strain AW1 16S ribosomal RNA gene Genome sequencing and assembly.</title>
        <authorList>
            <person name="Kang M."/>
        </authorList>
    </citation>
    <scope>NUCLEOTIDE SEQUENCE</scope>
    <source>
        <strain evidence="1">AW1</strain>
    </source>
</reference>
<gene>
    <name evidence="1" type="ORF">JI739_19470</name>
</gene>
<dbReference type="EMBL" id="JAEQNA010000008">
    <property type="protein sequence ID" value="MBL0422535.1"/>
    <property type="molecule type" value="Genomic_DNA"/>
</dbReference>
<dbReference type="AlphaFoldDB" id="A0A936ZWS2"/>
<dbReference type="Proteomes" id="UP000613011">
    <property type="component" value="Unassembled WGS sequence"/>
</dbReference>
<evidence type="ECO:0000313" key="2">
    <source>
        <dbReference type="Proteomes" id="UP000613011"/>
    </source>
</evidence>
<keyword evidence="2" id="KW-1185">Reference proteome</keyword>
<sequence>MKHIAVASTLAFGFSGAAIAQKDDHAAKHGGIFVETKALDFEIVPKADVIQVYVSDHGKPVKLEGAKGKVTLLNGSEKTEVDLAPVGDKLEGKGSFKVAKGTKGIASVSLAGKSAATARFDVK</sequence>